<feature type="compositionally biased region" description="Basic residues" evidence="1">
    <location>
        <begin position="44"/>
        <end position="72"/>
    </location>
</feature>
<accession>A0A6J4UIQ4</accession>
<organism evidence="2">
    <name type="scientific">uncultured Thermomicrobiales bacterium</name>
    <dbReference type="NCBI Taxonomy" id="1645740"/>
    <lineage>
        <taxon>Bacteria</taxon>
        <taxon>Pseudomonadati</taxon>
        <taxon>Thermomicrobiota</taxon>
        <taxon>Thermomicrobia</taxon>
        <taxon>Thermomicrobiales</taxon>
        <taxon>environmental samples</taxon>
    </lineage>
</organism>
<dbReference type="EMBL" id="CADCWG010000110">
    <property type="protein sequence ID" value="CAA9550519.1"/>
    <property type="molecule type" value="Genomic_DNA"/>
</dbReference>
<feature type="compositionally biased region" description="Basic and acidic residues" evidence="1">
    <location>
        <begin position="148"/>
        <end position="159"/>
    </location>
</feature>
<feature type="non-terminal residue" evidence="2">
    <location>
        <position position="1"/>
    </location>
</feature>
<feature type="non-terminal residue" evidence="2">
    <location>
        <position position="263"/>
    </location>
</feature>
<evidence type="ECO:0000256" key="1">
    <source>
        <dbReference type="SAM" id="MobiDB-lite"/>
    </source>
</evidence>
<proteinExistence type="predicted"/>
<evidence type="ECO:0000313" key="2">
    <source>
        <dbReference type="EMBL" id="CAA9550519.1"/>
    </source>
</evidence>
<sequence>DCPFRRRRRLGDDAAPQPPAHAALPLDDPAARRHTGRHPAPVRLRLRRHARRRARRPGGRPRRVRRLRHARHPHDDRGGRRPGDGDFGRDGHDQGHHRPVPDDGHLPRLGPDRPRPRQSDPGGSQHGGRARRGAADRIPAQRRRRRMGRGDRPPRDGRARAHLAGGRARPGVRERRDRQQPPPAPRVPALLRQRVRAHRVDADRAALVRRVPALHPRHRDPAGPAAGHADRQQRDPRRRLVRRHRPGRLRLGDGALQPRAKGV</sequence>
<gene>
    <name evidence="2" type="ORF">AVDCRST_MAG49-1756</name>
</gene>
<protein>
    <submittedName>
        <fullName evidence="2">Efflux ABC transporter, permease protein</fullName>
    </submittedName>
</protein>
<feature type="region of interest" description="Disordered" evidence="1">
    <location>
        <begin position="1"/>
        <end position="263"/>
    </location>
</feature>
<dbReference type="AlphaFoldDB" id="A0A6J4UIQ4"/>
<feature type="compositionally biased region" description="Basic and acidic residues" evidence="1">
    <location>
        <begin position="73"/>
        <end position="118"/>
    </location>
</feature>
<feature type="compositionally biased region" description="Basic residues" evidence="1">
    <location>
        <begin position="236"/>
        <end position="248"/>
    </location>
</feature>
<reference evidence="2" key="1">
    <citation type="submission" date="2020-02" db="EMBL/GenBank/DDBJ databases">
        <authorList>
            <person name="Meier V. D."/>
        </authorList>
    </citation>
    <scope>NUCLEOTIDE SEQUENCE</scope>
    <source>
        <strain evidence="2">AVDCRST_MAG49</strain>
    </source>
</reference>
<name>A0A6J4UIQ4_9BACT</name>